<feature type="compositionally biased region" description="Low complexity" evidence="3">
    <location>
        <begin position="39"/>
        <end position="58"/>
    </location>
</feature>
<accession>A0A5J6HS17</accession>
<reference evidence="6 7" key="1">
    <citation type="submission" date="2017-09" db="EMBL/GenBank/DDBJ databases">
        <authorList>
            <person name="Lee N."/>
            <person name="Cho B.-K."/>
        </authorList>
    </citation>
    <scope>NUCLEOTIDE SEQUENCE [LARGE SCALE GENOMIC DNA]</scope>
    <source>
        <strain evidence="6 7">ATCC 12461</strain>
    </source>
</reference>
<feature type="domain" description="LamG-like jellyroll fold" evidence="5">
    <location>
        <begin position="1238"/>
        <end position="1409"/>
    </location>
</feature>
<evidence type="ECO:0000256" key="1">
    <source>
        <dbReference type="ARBA" id="ARBA00022729"/>
    </source>
</evidence>
<keyword evidence="2" id="KW-1015">Disulfide bond</keyword>
<evidence type="ECO:0000256" key="4">
    <source>
        <dbReference type="SAM" id="SignalP"/>
    </source>
</evidence>
<name>A0A5J6HS17_STRAD</name>
<dbReference type="InterPro" id="IPR042837">
    <property type="entry name" value="PTX3"/>
</dbReference>
<keyword evidence="7" id="KW-1185">Reference proteome</keyword>
<evidence type="ECO:0000259" key="5">
    <source>
        <dbReference type="SMART" id="SM00560"/>
    </source>
</evidence>
<dbReference type="Proteomes" id="UP000326553">
    <property type="component" value="Chromosome"/>
</dbReference>
<organism evidence="6 7">
    <name type="scientific">Streptomyces alboniger</name>
    <dbReference type="NCBI Taxonomy" id="132473"/>
    <lineage>
        <taxon>Bacteria</taxon>
        <taxon>Bacillati</taxon>
        <taxon>Actinomycetota</taxon>
        <taxon>Actinomycetes</taxon>
        <taxon>Kitasatosporales</taxon>
        <taxon>Streptomycetaceae</taxon>
        <taxon>Streptomyces</taxon>
        <taxon>Streptomyces aurantiacus group</taxon>
    </lineage>
</organism>
<evidence type="ECO:0000313" key="6">
    <source>
        <dbReference type="EMBL" id="QEV21131.1"/>
    </source>
</evidence>
<dbReference type="PANTHER" id="PTHR46943">
    <property type="entry name" value="PENTRAXIN-RELATED PROTEIN PTX3"/>
    <property type="match status" value="1"/>
</dbReference>
<feature type="region of interest" description="Disordered" evidence="3">
    <location>
        <begin position="249"/>
        <end position="286"/>
    </location>
</feature>
<feature type="signal peptide" evidence="4">
    <location>
        <begin position="1"/>
        <end position="32"/>
    </location>
</feature>
<feature type="domain" description="LamG-like jellyroll fold" evidence="5">
    <location>
        <begin position="1019"/>
        <end position="1161"/>
    </location>
</feature>
<feature type="region of interest" description="Disordered" evidence="3">
    <location>
        <begin position="30"/>
        <end position="78"/>
    </location>
</feature>
<evidence type="ECO:0000256" key="3">
    <source>
        <dbReference type="SAM" id="MobiDB-lite"/>
    </source>
</evidence>
<protein>
    <submittedName>
        <fullName evidence="6">LamG domain-containing protein</fullName>
    </submittedName>
</protein>
<evidence type="ECO:0000256" key="2">
    <source>
        <dbReference type="ARBA" id="ARBA00023157"/>
    </source>
</evidence>
<sequence length="1429" mass="152577">MWRRAHSRGVTGTLAGLLTGALLAGAAPAAQAVPDVRGETPTTTTGEAAPDGAATAEAAQDEAKRTGRPVEVTSMRGESSDVYATADGNLEAREYVRPVRARADGGWKAVDTGLVKAADGSVAPKVTTVGLEFSGGGDEPLVRMTKTGRELALSWPGKLPEPTLDGNTATYENVLPDVDLRMGAQEDGFTQLLVVKSAKAAASPGLAAVRLKLAADGLEVKETTEGGLEASDMGAQGAVFEAPRPMMWDSSQGDAPIRQKATGSRAKALRSAAPQQDSEPAAAESGKLAPVGVEVPVNGKELVLTPDEDVLKGKGTTYPVFIDPQWSSPRATAWTMASKYWADSPQWKFNGENNAGMGYCNWYYCMPHDTKRLFYRIPVSKFAGKSILSAEFVVKNTWSASCSDRSVELWQTEDISSSTTWNSQNERGFWKKELSSKSFAYGAEGCAAKDAEFSVKSAVQAASDDKDRTMTFGLRAGSESDAYGWKRFSNKAFLRVKYNRPPSQLKMSQLRMEYGGVCAKPGSTPRVRTLGKIRAKKVKDPDGDRVSVQFQAKWDAGNGRTGSWKPDRTSAKKSGSDFNISLPGSIPENKQVNWYARVYDGAQYSPWSYAGDPTACYFVHDTKVPKGPSITSNDYPASDSEDPKDPWYDGVGKYGKFELNAAEKDVTSYRYGINVNPSSKNKITTTGGAAKTLSALPAEAGPNFITAQSFDAAGNGSEIHTYEFRVKAGQPDRASWSLDEAKGASEAKGSTPPRTAQLHGGVTPGATGVRGSAASFNGTDGYAASDLPVVDTSRGFAVSAWAKLSKMPEGAAVIATQPGNHSPGFELYYTQKYDRWAFNQYKSDTPDASIARVMADKPGGVGVDKWTHLVGSYDSARDVLELYVDGKLVGQAAYADPWEARRGFQLGAASYGGAPSAFFPGVIDEVQLFDKPLAQDEVDKLRAHETAGDPGRPAVAVFDLDEKAEANEITGYGGVLPAAYQGGVTTGVQGVTGKAAKFNGSDGYARIGKNSGPHVNTSRSFTVSAWAKLSKKPDGAAIITAQAGKKASGFELYYSSAYDRWAVNQYSADAADAKPIRAMQADDDQARIGEWTHLVGVHDTVANTLTLYVNGTEAGTTELAGAFYADQSMYIGAGSYDGQVKSHFPGTIDEVRLLDRPVSAEEVRQMFKQRPLVKGRWNFETVTGADPASTPDSSDEDRPLKLHGGAKAGEGMVDEHGLDLNGTNGYAAANGVPMGTSTSYTVTAWAKAAALPKRQVALLSAEGSRQSAFTVRFVPAKSGKRGLEGMGRWELAIPDKDDSDPSVESVANTEFTDATDWNHLAVVYDGFTNEVRLYVNGALQEEACGDADGDGEADESGCQDLISSAEDTLAFKATKSFQVGRTKTDGTWGEYFPGTVDDVWSFQGALSQAQIQRLESRWADVPTEVPTDD</sequence>
<evidence type="ECO:0000313" key="7">
    <source>
        <dbReference type="Proteomes" id="UP000326553"/>
    </source>
</evidence>
<dbReference type="EMBL" id="CP023695">
    <property type="protein sequence ID" value="QEV21131.1"/>
    <property type="molecule type" value="Genomic_DNA"/>
</dbReference>
<gene>
    <name evidence="6" type="ORF">CP975_29470</name>
</gene>
<feature type="region of interest" description="Disordered" evidence="3">
    <location>
        <begin position="740"/>
        <end position="762"/>
    </location>
</feature>
<dbReference type="InterPro" id="IPR013320">
    <property type="entry name" value="ConA-like_dom_sf"/>
</dbReference>
<dbReference type="GO" id="GO:0006955">
    <property type="term" value="P:immune response"/>
    <property type="evidence" value="ECO:0007669"/>
    <property type="project" value="InterPro"/>
</dbReference>
<dbReference type="KEGG" id="salw:CP975_29470"/>
<dbReference type="SUPFAM" id="SSF49899">
    <property type="entry name" value="Concanavalin A-like lectins/glucanases"/>
    <property type="match status" value="3"/>
</dbReference>
<dbReference type="PANTHER" id="PTHR46943:SF1">
    <property type="entry name" value="PENTRAXIN-RELATED PROTEIN PTX3"/>
    <property type="match status" value="1"/>
</dbReference>
<feature type="domain" description="LamG-like jellyroll fold" evidence="5">
    <location>
        <begin position="794"/>
        <end position="936"/>
    </location>
</feature>
<keyword evidence="1 4" id="KW-0732">Signal</keyword>
<feature type="region of interest" description="Disordered" evidence="3">
    <location>
        <begin position="557"/>
        <end position="576"/>
    </location>
</feature>
<dbReference type="OrthoDB" id="176279at2"/>
<dbReference type="Gene3D" id="2.60.120.200">
    <property type="match status" value="3"/>
</dbReference>
<feature type="chain" id="PRO_5023840426" evidence="4">
    <location>
        <begin position="33"/>
        <end position="1429"/>
    </location>
</feature>
<dbReference type="SMART" id="SM00560">
    <property type="entry name" value="LamGL"/>
    <property type="match status" value="3"/>
</dbReference>
<dbReference type="Pfam" id="PF13385">
    <property type="entry name" value="Laminin_G_3"/>
    <property type="match status" value="3"/>
</dbReference>
<dbReference type="InterPro" id="IPR006558">
    <property type="entry name" value="LamG-like"/>
</dbReference>
<proteinExistence type="predicted"/>